<dbReference type="SUPFAM" id="SSF50486">
    <property type="entry name" value="FMT C-terminal domain-like"/>
    <property type="match status" value="1"/>
</dbReference>
<dbReference type="PANTHER" id="PTHR11138:SF5">
    <property type="entry name" value="METHIONYL-TRNA FORMYLTRANSFERASE, MITOCHONDRIAL"/>
    <property type="match status" value="1"/>
</dbReference>
<evidence type="ECO:0000256" key="3">
    <source>
        <dbReference type="ARBA" id="ARBA00022679"/>
    </source>
</evidence>
<keyword evidence="4 5" id="KW-0648">Protein biosynthesis</keyword>
<comment type="caution">
    <text evidence="8">The sequence shown here is derived from an EMBL/GenBank/DDBJ whole genome shotgun (WGS) entry which is preliminary data.</text>
</comment>
<dbReference type="CDD" id="cd08704">
    <property type="entry name" value="Met_tRNA_FMT_C"/>
    <property type="match status" value="1"/>
</dbReference>
<name>A0A926HS32_9FIRM</name>
<dbReference type="InterPro" id="IPR041711">
    <property type="entry name" value="Met-tRNA-FMT_N"/>
</dbReference>
<dbReference type="PANTHER" id="PTHR11138">
    <property type="entry name" value="METHIONYL-TRNA FORMYLTRANSFERASE"/>
    <property type="match status" value="1"/>
</dbReference>
<dbReference type="Proteomes" id="UP000617951">
    <property type="component" value="Unassembled WGS sequence"/>
</dbReference>
<dbReference type="Pfam" id="PF02911">
    <property type="entry name" value="Formyl_trans_C"/>
    <property type="match status" value="1"/>
</dbReference>
<proteinExistence type="inferred from homology"/>
<evidence type="ECO:0000259" key="6">
    <source>
        <dbReference type="Pfam" id="PF00551"/>
    </source>
</evidence>
<keyword evidence="3 5" id="KW-0808">Transferase</keyword>
<dbReference type="EMBL" id="JACRSS010000001">
    <property type="protein sequence ID" value="MBC8538037.1"/>
    <property type="molecule type" value="Genomic_DNA"/>
</dbReference>
<reference evidence="8" key="1">
    <citation type="submission" date="2020-08" db="EMBL/GenBank/DDBJ databases">
        <title>Genome public.</title>
        <authorList>
            <person name="Liu C."/>
            <person name="Sun Q."/>
        </authorList>
    </citation>
    <scope>NUCLEOTIDE SEQUENCE</scope>
    <source>
        <strain evidence="8">NSJ-63</strain>
    </source>
</reference>
<keyword evidence="9" id="KW-1185">Reference proteome</keyword>
<dbReference type="InterPro" id="IPR036477">
    <property type="entry name" value="Formyl_transf_N_sf"/>
</dbReference>
<sequence length="312" mass="33909">MRIVFLGTPEFALPSLSMLLDEGYHIAAVCTQPDRPRGRGHKLAPPPVKVLAEEKGIPVYQFEKISREGLETLGELRPDLLITVAFGQILSRDVLALPPMGCINVHGSLLPKYRGAAPIEWAIVNGEKQTGVTTMYTAYELDAGDMLEKDSVEIGENETGGELRERLSVLGAKTLKRTLEKLLAGTLVRTPQKEEEASYYPMFQRDFGAVDFSDLAENLANKIRGLNPAPMAYLMAGGQKVKLLMARARESMGAHAPGEILAADPKAGLVIQAGDLPLEIITLQYPGKKPMAARDFLRGNSGVFKAGETVLQ</sequence>
<dbReference type="NCBIfam" id="TIGR00460">
    <property type="entry name" value="fmt"/>
    <property type="match status" value="1"/>
</dbReference>
<feature type="domain" description="Formyl transferase N-terminal" evidence="6">
    <location>
        <begin position="1"/>
        <end position="177"/>
    </location>
</feature>
<dbReference type="InterPro" id="IPR044135">
    <property type="entry name" value="Met-tRNA-FMT_C"/>
</dbReference>
<dbReference type="InterPro" id="IPR011034">
    <property type="entry name" value="Formyl_transferase-like_C_sf"/>
</dbReference>
<comment type="function">
    <text evidence="5">Attaches a formyl group to the free amino group of methionyl-tRNA(fMet). The formyl group appears to play a dual role in the initiator identity of N-formylmethionyl-tRNA by promoting its recognition by IF2 and preventing the misappropriation of this tRNA by the elongation apparatus.</text>
</comment>
<dbReference type="AlphaFoldDB" id="A0A926HS32"/>
<feature type="domain" description="Formyl transferase C-terminal" evidence="7">
    <location>
        <begin position="206"/>
        <end position="300"/>
    </location>
</feature>
<dbReference type="GO" id="GO:0004479">
    <property type="term" value="F:methionyl-tRNA formyltransferase activity"/>
    <property type="evidence" value="ECO:0007669"/>
    <property type="project" value="UniProtKB-UniRule"/>
</dbReference>
<evidence type="ECO:0000256" key="4">
    <source>
        <dbReference type="ARBA" id="ARBA00022917"/>
    </source>
</evidence>
<dbReference type="Gene3D" id="3.40.50.12230">
    <property type="match status" value="1"/>
</dbReference>
<evidence type="ECO:0000256" key="5">
    <source>
        <dbReference type="HAMAP-Rule" id="MF_00182"/>
    </source>
</evidence>
<evidence type="ECO:0000259" key="7">
    <source>
        <dbReference type="Pfam" id="PF02911"/>
    </source>
</evidence>
<evidence type="ECO:0000313" key="9">
    <source>
        <dbReference type="Proteomes" id="UP000617951"/>
    </source>
</evidence>
<dbReference type="InterPro" id="IPR005793">
    <property type="entry name" value="Formyl_trans_C"/>
</dbReference>
<dbReference type="Pfam" id="PF00551">
    <property type="entry name" value="Formyl_trans_N"/>
    <property type="match status" value="1"/>
</dbReference>
<evidence type="ECO:0000256" key="2">
    <source>
        <dbReference type="ARBA" id="ARBA00012261"/>
    </source>
</evidence>
<dbReference type="GO" id="GO:0005829">
    <property type="term" value="C:cytosol"/>
    <property type="evidence" value="ECO:0007669"/>
    <property type="project" value="TreeGrafter"/>
</dbReference>
<comment type="catalytic activity">
    <reaction evidence="5">
        <text>L-methionyl-tRNA(fMet) + (6R)-10-formyltetrahydrofolate = N-formyl-L-methionyl-tRNA(fMet) + (6S)-5,6,7,8-tetrahydrofolate + H(+)</text>
        <dbReference type="Rhea" id="RHEA:24380"/>
        <dbReference type="Rhea" id="RHEA-COMP:9952"/>
        <dbReference type="Rhea" id="RHEA-COMP:9953"/>
        <dbReference type="ChEBI" id="CHEBI:15378"/>
        <dbReference type="ChEBI" id="CHEBI:57453"/>
        <dbReference type="ChEBI" id="CHEBI:78530"/>
        <dbReference type="ChEBI" id="CHEBI:78844"/>
        <dbReference type="ChEBI" id="CHEBI:195366"/>
        <dbReference type="EC" id="2.1.2.9"/>
    </reaction>
</comment>
<dbReference type="InterPro" id="IPR005794">
    <property type="entry name" value="Fmt"/>
</dbReference>
<dbReference type="EC" id="2.1.2.9" evidence="2 5"/>
<gene>
    <name evidence="5" type="primary">fmt</name>
    <name evidence="8" type="ORF">H8693_03715</name>
</gene>
<feature type="binding site" evidence="5">
    <location>
        <begin position="108"/>
        <end position="111"/>
    </location>
    <ligand>
        <name>(6S)-5,6,7,8-tetrahydrofolate</name>
        <dbReference type="ChEBI" id="CHEBI:57453"/>
    </ligand>
</feature>
<dbReference type="CDD" id="cd08646">
    <property type="entry name" value="FMT_core_Met-tRNA-FMT_N"/>
    <property type="match status" value="1"/>
</dbReference>
<dbReference type="HAMAP" id="MF_00182">
    <property type="entry name" value="Formyl_trans"/>
    <property type="match status" value="1"/>
</dbReference>
<dbReference type="InterPro" id="IPR002376">
    <property type="entry name" value="Formyl_transf_N"/>
</dbReference>
<organism evidence="8 9">
    <name type="scientific">Guopingia tenuis</name>
    <dbReference type="NCBI Taxonomy" id="2763656"/>
    <lineage>
        <taxon>Bacteria</taxon>
        <taxon>Bacillati</taxon>
        <taxon>Bacillota</taxon>
        <taxon>Clostridia</taxon>
        <taxon>Christensenellales</taxon>
        <taxon>Christensenellaceae</taxon>
        <taxon>Guopingia</taxon>
    </lineage>
</organism>
<protein>
    <recommendedName>
        <fullName evidence="2 5">Methionyl-tRNA formyltransferase</fullName>
        <ecNumber evidence="2 5">2.1.2.9</ecNumber>
    </recommendedName>
</protein>
<accession>A0A926HS32</accession>
<dbReference type="SUPFAM" id="SSF53328">
    <property type="entry name" value="Formyltransferase"/>
    <property type="match status" value="1"/>
</dbReference>
<evidence type="ECO:0000313" key="8">
    <source>
        <dbReference type="EMBL" id="MBC8538037.1"/>
    </source>
</evidence>
<comment type="similarity">
    <text evidence="1 5">Belongs to the Fmt family.</text>
</comment>
<evidence type="ECO:0000256" key="1">
    <source>
        <dbReference type="ARBA" id="ARBA00010699"/>
    </source>
</evidence>